<evidence type="ECO:0000313" key="2">
    <source>
        <dbReference type="EMBL" id="MFB9074928.1"/>
    </source>
</evidence>
<dbReference type="Proteomes" id="UP001589575">
    <property type="component" value="Unassembled WGS sequence"/>
</dbReference>
<keyword evidence="3" id="KW-1185">Reference proteome</keyword>
<name>A0ABV5G7L1_9MICC</name>
<organism evidence="2 3">
    <name type="scientific">Citricoccus parietis</name>
    <dbReference type="NCBI Taxonomy" id="592307"/>
    <lineage>
        <taxon>Bacteria</taxon>
        <taxon>Bacillati</taxon>
        <taxon>Actinomycetota</taxon>
        <taxon>Actinomycetes</taxon>
        <taxon>Micrococcales</taxon>
        <taxon>Micrococcaceae</taxon>
        <taxon>Citricoccus</taxon>
    </lineage>
</organism>
<reference evidence="2 3" key="1">
    <citation type="submission" date="2024-09" db="EMBL/GenBank/DDBJ databases">
        <authorList>
            <person name="Sun Q."/>
            <person name="Mori K."/>
        </authorList>
    </citation>
    <scope>NUCLEOTIDE SEQUENCE [LARGE SCALE GENOMIC DNA]</scope>
    <source>
        <strain evidence="2 3">CCM 7609</strain>
    </source>
</reference>
<evidence type="ECO:0000256" key="1">
    <source>
        <dbReference type="SAM" id="MobiDB-lite"/>
    </source>
</evidence>
<evidence type="ECO:0008006" key="4">
    <source>
        <dbReference type="Google" id="ProtNLM"/>
    </source>
</evidence>
<comment type="caution">
    <text evidence="2">The sequence shown here is derived from an EMBL/GenBank/DDBJ whole genome shotgun (WGS) entry which is preliminary data.</text>
</comment>
<sequence length="65" mass="7228">MPLPVHSRAPGTSRTGSHVSHGLSTHVQDLPYTSVQGPGRLPNLTVRPHRRGWCERGYICPYTHD</sequence>
<feature type="compositionally biased region" description="Polar residues" evidence="1">
    <location>
        <begin position="10"/>
        <end position="36"/>
    </location>
</feature>
<accession>A0ABV5G7L1</accession>
<feature type="region of interest" description="Disordered" evidence="1">
    <location>
        <begin position="1"/>
        <end position="46"/>
    </location>
</feature>
<protein>
    <recommendedName>
        <fullName evidence="4">C3H1-type domain-containing protein</fullName>
    </recommendedName>
</protein>
<gene>
    <name evidence="2" type="ORF">ACFFX0_28580</name>
</gene>
<evidence type="ECO:0000313" key="3">
    <source>
        <dbReference type="Proteomes" id="UP001589575"/>
    </source>
</evidence>
<dbReference type="EMBL" id="JBHMFI010000004">
    <property type="protein sequence ID" value="MFB9074928.1"/>
    <property type="molecule type" value="Genomic_DNA"/>
</dbReference>
<proteinExistence type="predicted"/>